<keyword evidence="4" id="KW-1185">Reference proteome</keyword>
<name>A0A839S8N6_9PSEU</name>
<feature type="region of interest" description="Disordered" evidence="1">
    <location>
        <begin position="1"/>
        <end position="52"/>
    </location>
</feature>
<feature type="transmembrane region" description="Helical" evidence="2">
    <location>
        <begin position="352"/>
        <end position="373"/>
    </location>
</feature>
<feature type="transmembrane region" description="Helical" evidence="2">
    <location>
        <begin position="268"/>
        <end position="289"/>
    </location>
</feature>
<sequence>MSEPAHSAPDHDAAANTEDEQAAAEDTSDVGTDPEEDPEAQQRLGEDEHPGGRVAVIGVVADPDLPVDAGSLIADELTQWLGDRTGEDWQVQVVSDPIAAGAAETSELFDVLERYRDHERWRYVICVTDLPLLLRSRPLLAECSRERGLAVVSMPALGFRHRKPLRQISEVLVRELFQEERDTARVTESSPAVARADIDDDGSEVRYPLSRFLGWPRVLWGMVLSNRPWRVVFGLSSALAAALATSAFGLSSTTIWQIGYLLPPGSRVFGAFLSIAVLTGWLILGHGLWERTKNREGSFRKLVPLYNTTTVLTVLTGTVMLYAVLFAVNFGLAEFLVPPELLTSTLGAPPDVTVYLTLAWGFTSMGMLAGAVGSGLESDEVVRQVAYGYRERARRRGRDEVREQEQQRA</sequence>
<accession>A0A839S8N6</accession>
<evidence type="ECO:0008006" key="5">
    <source>
        <dbReference type="Google" id="ProtNLM"/>
    </source>
</evidence>
<evidence type="ECO:0000313" key="4">
    <source>
        <dbReference type="Proteomes" id="UP000550714"/>
    </source>
</evidence>
<keyword evidence="2" id="KW-1133">Transmembrane helix</keyword>
<dbReference type="EMBL" id="JACHWU010000006">
    <property type="protein sequence ID" value="MBB3053049.1"/>
    <property type="molecule type" value="Genomic_DNA"/>
</dbReference>
<feature type="transmembrane region" description="Helical" evidence="2">
    <location>
        <begin position="231"/>
        <end position="256"/>
    </location>
</feature>
<keyword evidence="2" id="KW-0812">Transmembrane</keyword>
<gene>
    <name evidence="3" type="ORF">FHS23_004092</name>
</gene>
<dbReference type="Proteomes" id="UP000550714">
    <property type="component" value="Unassembled WGS sequence"/>
</dbReference>
<proteinExistence type="predicted"/>
<protein>
    <recommendedName>
        <fullName evidence="5">5,10-methylene-tetrahydrofolate dehydrogenase</fullName>
    </recommendedName>
</protein>
<dbReference type="RefSeq" id="WP_246382495.1">
    <property type="nucleotide sequence ID" value="NZ_JACHWU010000006.1"/>
</dbReference>
<reference evidence="3 4" key="1">
    <citation type="submission" date="2020-08" db="EMBL/GenBank/DDBJ databases">
        <title>Genomic Encyclopedia of Type Strains, Phase III (KMG-III): the genomes of soil and plant-associated and newly described type strains.</title>
        <authorList>
            <person name="Whitman W."/>
        </authorList>
    </citation>
    <scope>NUCLEOTIDE SEQUENCE [LARGE SCALE GENOMIC DNA]</scope>
    <source>
        <strain evidence="3 4">CECT 8577</strain>
    </source>
</reference>
<evidence type="ECO:0000256" key="1">
    <source>
        <dbReference type="SAM" id="MobiDB-lite"/>
    </source>
</evidence>
<feature type="transmembrane region" description="Helical" evidence="2">
    <location>
        <begin position="310"/>
        <end position="332"/>
    </location>
</feature>
<dbReference type="AlphaFoldDB" id="A0A839S8N6"/>
<organism evidence="3 4">
    <name type="scientific">Prauserella isguenensis</name>
    <dbReference type="NCBI Taxonomy" id="1470180"/>
    <lineage>
        <taxon>Bacteria</taxon>
        <taxon>Bacillati</taxon>
        <taxon>Actinomycetota</taxon>
        <taxon>Actinomycetes</taxon>
        <taxon>Pseudonocardiales</taxon>
        <taxon>Pseudonocardiaceae</taxon>
        <taxon>Prauserella</taxon>
    </lineage>
</organism>
<evidence type="ECO:0000313" key="3">
    <source>
        <dbReference type="EMBL" id="MBB3053049.1"/>
    </source>
</evidence>
<comment type="caution">
    <text evidence="3">The sequence shown here is derived from an EMBL/GenBank/DDBJ whole genome shotgun (WGS) entry which is preliminary data.</text>
</comment>
<feature type="compositionally biased region" description="Acidic residues" evidence="1">
    <location>
        <begin position="17"/>
        <end position="39"/>
    </location>
</feature>
<evidence type="ECO:0000256" key="2">
    <source>
        <dbReference type="SAM" id="Phobius"/>
    </source>
</evidence>
<keyword evidence="2" id="KW-0472">Membrane</keyword>